<dbReference type="PANTHER" id="PTHR37305">
    <property type="entry name" value="INTEGRAL MEMBRANE PROTEIN-RELATED"/>
    <property type="match status" value="1"/>
</dbReference>
<evidence type="ECO:0000313" key="2">
    <source>
        <dbReference type="EMBL" id="WNM38469.1"/>
    </source>
</evidence>
<evidence type="ECO:0000256" key="1">
    <source>
        <dbReference type="SAM" id="Phobius"/>
    </source>
</evidence>
<keyword evidence="3" id="KW-1185">Reference proteome</keyword>
<feature type="transmembrane region" description="Helical" evidence="1">
    <location>
        <begin position="416"/>
        <end position="436"/>
    </location>
</feature>
<dbReference type="EMBL" id="CP134876">
    <property type="protein sequence ID" value="WNM38469.1"/>
    <property type="molecule type" value="Genomic_DNA"/>
</dbReference>
<keyword evidence="1" id="KW-0812">Transmembrane</keyword>
<keyword evidence="1" id="KW-0472">Membrane</keyword>
<protein>
    <recommendedName>
        <fullName evidence="4">ABC transporter permease</fullName>
    </recommendedName>
</protein>
<dbReference type="Proteomes" id="UP001303001">
    <property type="component" value="Chromosome"/>
</dbReference>
<proteinExistence type="predicted"/>
<dbReference type="RefSeq" id="WP_313720108.1">
    <property type="nucleotide sequence ID" value="NZ_CP134876.1"/>
</dbReference>
<gene>
    <name evidence="2" type="ORF">RMN56_25525</name>
</gene>
<feature type="transmembrane region" description="Helical" evidence="1">
    <location>
        <begin position="294"/>
        <end position="314"/>
    </location>
</feature>
<sequence length="501" mass="52051">MTARESFPGLLLAEWTKLRSVRRWVVTLLGAAALTVGLSYLAASSSRTNINEHAEFVSGPHGGPVADDFYFVHQPVTGDATLTVRVASLAPEPFGREVTGLDGMTRLADPSPFAQPAAGIMIKDGTRPGSSYASLMLTAGQGVHLQWDFDADRRGSAAGGARWLRLVRSGTAITGYESADGATWQKIGTATPKNLPSTVEIGFYVSSPAAVYTSRGGGSSSVGDRPTSARASFDNVRLSSEGTWHGEAVGRADRLDGKGGVRAGGQVTETGGGYTVVGTGTVGPRPPDDDMVEIALVGVIAGLMALIAIGVLCATSEYRRGMIRTTFAATPRRGRVLAAKAIVLGATSFLVGLVGAVGSFVLAVPALREHGFTTPAFPRPSLTDPPVLRALLLTAAFLAGVAVVGLAVGVLLRHSAAAITITVLLVLGPLIVGMILPGTSPRWLMYTTLAGGMATQRAKPPTVTLAEPWALIGPWAGIGVVAAWVALTLGLAWWQLRRRDA</sequence>
<feature type="transmembrane region" description="Helical" evidence="1">
    <location>
        <begin position="469"/>
        <end position="494"/>
    </location>
</feature>
<dbReference type="PANTHER" id="PTHR37305:SF1">
    <property type="entry name" value="MEMBRANE PROTEIN"/>
    <property type="match status" value="1"/>
</dbReference>
<feature type="transmembrane region" description="Helical" evidence="1">
    <location>
        <begin position="21"/>
        <end position="43"/>
    </location>
</feature>
<name>A0ABY9ZT48_9ACTN</name>
<keyword evidence="1" id="KW-1133">Transmembrane helix</keyword>
<dbReference type="Gene3D" id="2.60.120.200">
    <property type="match status" value="1"/>
</dbReference>
<feature type="transmembrane region" description="Helical" evidence="1">
    <location>
        <begin position="341"/>
        <end position="367"/>
    </location>
</feature>
<evidence type="ECO:0000313" key="3">
    <source>
        <dbReference type="Proteomes" id="UP001303001"/>
    </source>
</evidence>
<accession>A0ABY9ZT48</accession>
<reference evidence="2 3" key="1">
    <citation type="submission" date="2023-09" db="EMBL/GenBank/DDBJ databases">
        <title>Micromonospora halotolerans DSM 45598 genome sequence.</title>
        <authorList>
            <person name="Mo P."/>
        </authorList>
    </citation>
    <scope>NUCLEOTIDE SEQUENCE [LARGE SCALE GENOMIC DNA]</scope>
    <source>
        <strain evidence="2 3">DSM 45598</strain>
    </source>
</reference>
<feature type="transmembrane region" description="Helical" evidence="1">
    <location>
        <begin position="387"/>
        <end position="409"/>
    </location>
</feature>
<evidence type="ECO:0008006" key="4">
    <source>
        <dbReference type="Google" id="ProtNLM"/>
    </source>
</evidence>
<organism evidence="2 3">
    <name type="scientific">Micromonospora halotolerans</name>
    <dbReference type="NCBI Taxonomy" id="709879"/>
    <lineage>
        <taxon>Bacteria</taxon>
        <taxon>Bacillati</taxon>
        <taxon>Actinomycetota</taxon>
        <taxon>Actinomycetes</taxon>
        <taxon>Micromonosporales</taxon>
        <taxon>Micromonosporaceae</taxon>
        <taxon>Micromonospora</taxon>
    </lineage>
</organism>